<dbReference type="EMBL" id="CM039172">
    <property type="protein sequence ID" value="KAH9785471.1"/>
    <property type="molecule type" value="Genomic_DNA"/>
</dbReference>
<accession>A0ACB8MIV7</accession>
<sequence length="318" mass="36117">MEVVCNDGLKYDKAKEVKEFDDTKAGVKGLVDSGENLPKSSDIDDICLQVPLIDLEGFEDCRRMENVNKIREASETWGFFQLINHGVPVSVMDEMLEGVRRFHEQPKEVKMEMYSRDCQKLVRFFSNGDLLVTKGAADWRDAIAFDFRDGQLDPETFPKICRKAVSEYMKYIIKLKTILSALLSEALGLSSDYLASMECMETESLLTFGASKHSDPSFLTVLLQDHIGGLQVLHRNYWADVPFVQGALVINIGDFIQLITNHRFRSVEHRVLVGRVGPRPIKEFLFDDPPIYRATSVAEYMAYFRSKGLDGNPTLAHF</sequence>
<organism evidence="1 2">
    <name type="scientific">Citrus sinensis</name>
    <name type="common">Sweet orange</name>
    <name type="synonym">Citrus aurantium var. sinensis</name>
    <dbReference type="NCBI Taxonomy" id="2711"/>
    <lineage>
        <taxon>Eukaryota</taxon>
        <taxon>Viridiplantae</taxon>
        <taxon>Streptophyta</taxon>
        <taxon>Embryophyta</taxon>
        <taxon>Tracheophyta</taxon>
        <taxon>Spermatophyta</taxon>
        <taxon>Magnoliopsida</taxon>
        <taxon>eudicotyledons</taxon>
        <taxon>Gunneridae</taxon>
        <taxon>Pentapetalae</taxon>
        <taxon>rosids</taxon>
        <taxon>malvids</taxon>
        <taxon>Sapindales</taxon>
        <taxon>Rutaceae</taxon>
        <taxon>Aurantioideae</taxon>
        <taxon>Citrus</taxon>
    </lineage>
</organism>
<keyword evidence="2" id="KW-1185">Reference proteome</keyword>
<reference evidence="2" key="1">
    <citation type="journal article" date="2023" name="Hortic. Res.">
        <title>A chromosome-level phased genome enabling allele-level studies in sweet orange: a case study on citrus Huanglongbing tolerance.</title>
        <authorList>
            <person name="Wu B."/>
            <person name="Yu Q."/>
            <person name="Deng Z."/>
            <person name="Duan Y."/>
            <person name="Luo F."/>
            <person name="Gmitter F. Jr."/>
        </authorList>
    </citation>
    <scope>NUCLEOTIDE SEQUENCE [LARGE SCALE GENOMIC DNA]</scope>
    <source>
        <strain evidence="2">cv. Valencia</strain>
    </source>
</reference>
<comment type="caution">
    <text evidence="1">The sequence shown here is derived from an EMBL/GenBank/DDBJ whole genome shotgun (WGS) entry which is preliminary data.</text>
</comment>
<name>A0ACB8MIV7_CITSI</name>
<evidence type="ECO:0000313" key="2">
    <source>
        <dbReference type="Proteomes" id="UP000829398"/>
    </source>
</evidence>
<gene>
    <name evidence="1" type="ORF">KPL71_009971</name>
</gene>
<dbReference type="Proteomes" id="UP000829398">
    <property type="component" value="Chromosome 3"/>
</dbReference>
<evidence type="ECO:0000313" key="1">
    <source>
        <dbReference type="EMBL" id="KAH9785471.1"/>
    </source>
</evidence>
<proteinExistence type="predicted"/>
<protein>
    <submittedName>
        <fullName evidence="1">1-aminocyclopropane-1-carboxylate oxidase</fullName>
    </submittedName>
</protein>